<sequence length="348" mass="37115">MTTVRQEPSWRPALFGEPSGEGRVRCTLCPFRCDLAEGRTGACQVRRNHEGALETATFTAAAVHLDAVERKPFYHVRPGSRILTIASPGCTFRCDYCINHRLSQYGRADGSPWRGDPADPAALVARAAEEGAALGLSYAEPGLAPELTLALAEQAAPLGVPIVWKSNGFLTRRAIRLVAPALLAVNIDIKAADDTAHLGLTGAPLGPVLEAVELFREAGVWVEVSTPLIPGVSDDPAQLAVIARRLAAVDPGLPWHLLRFTPDFRMASAAPTPPARLRAGRDLGKEAGLHYVYVERALGEDGRTTTCPVCAKALVRRGLWSTLTNEVVSGECPGCAHPVPGCWGTDVD</sequence>
<dbReference type="GO" id="GO:0046872">
    <property type="term" value="F:metal ion binding"/>
    <property type="evidence" value="ECO:0007669"/>
    <property type="project" value="UniProtKB-KW"/>
</dbReference>
<protein>
    <submittedName>
        <fullName evidence="8">Radical SAM protein</fullName>
    </submittedName>
</protein>
<dbReference type="SFLD" id="SFLDS00029">
    <property type="entry name" value="Radical_SAM"/>
    <property type="match status" value="1"/>
</dbReference>
<dbReference type="PIRSF" id="PIRSF004869">
    <property type="entry name" value="PflX_prd"/>
    <property type="match status" value="1"/>
</dbReference>
<feature type="binding site" evidence="6">
    <location>
        <position position="94"/>
    </location>
    <ligand>
        <name>[4Fe-4S] cluster</name>
        <dbReference type="ChEBI" id="CHEBI:49883"/>
        <note>4Fe-4S-S-AdoMet</note>
    </ligand>
</feature>
<dbReference type="InterPro" id="IPR016431">
    <property type="entry name" value="Pyrv-formate_lyase-activ_prd"/>
</dbReference>
<dbReference type="InterPro" id="IPR027596">
    <property type="entry name" value="AmmeMemoSam_rS"/>
</dbReference>
<reference evidence="8" key="1">
    <citation type="submission" date="2024-07" db="EMBL/GenBank/DDBJ databases">
        <authorList>
            <person name="Yu S.T."/>
        </authorList>
    </citation>
    <scope>NUCLEOTIDE SEQUENCE</scope>
    <source>
        <strain evidence="8">R21</strain>
    </source>
</reference>
<dbReference type="AlphaFoldDB" id="A0AB39P3X7"/>
<accession>A0AB39P3X7</accession>
<name>A0AB39P3X7_9ACTN</name>
<keyword evidence="3 6" id="KW-0479">Metal-binding</keyword>
<evidence type="ECO:0000256" key="1">
    <source>
        <dbReference type="ARBA" id="ARBA00022485"/>
    </source>
</evidence>
<dbReference type="SMART" id="SM00729">
    <property type="entry name" value="Elp3"/>
    <property type="match status" value="1"/>
</dbReference>
<comment type="cofactor">
    <cofactor evidence="6">
        <name>[4Fe-4S] cluster</name>
        <dbReference type="ChEBI" id="CHEBI:49883"/>
    </cofactor>
    <text evidence="6">Binds 1 [4Fe-4S] cluster. The cluster is coordinated with 3 cysteines and an exchangeable S-adenosyl-L-methionine.</text>
</comment>
<keyword evidence="1" id="KW-0004">4Fe-4S</keyword>
<dbReference type="InterPro" id="IPR013785">
    <property type="entry name" value="Aldolase_TIM"/>
</dbReference>
<feature type="binding site" evidence="6">
    <location>
        <position position="90"/>
    </location>
    <ligand>
        <name>[4Fe-4S] cluster</name>
        <dbReference type="ChEBI" id="CHEBI:49883"/>
        <note>4Fe-4S-S-AdoMet</note>
    </ligand>
</feature>
<feature type="binding site" evidence="6">
    <location>
        <position position="97"/>
    </location>
    <ligand>
        <name>[4Fe-4S] cluster</name>
        <dbReference type="ChEBI" id="CHEBI:49883"/>
        <note>4Fe-4S-S-AdoMet</note>
    </ligand>
</feature>
<feature type="domain" description="Radical SAM core" evidence="7">
    <location>
        <begin position="75"/>
        <end position="290"/>
    </location>
</feature>
<evidence type="ECO:0000259" key="7">
    <source>
        <dbReference type="PROSITE" id="PS51918"/>
    </source>
</evidence>
<evidence type="ECO:0000256" key="5">
    <source>
        <dbReference type="ARBA" id="ARBA00023014"/>
    </source>
</evidence>
<organism evidence="8">
    <name type="scientific">Streptomyces sp. R21</name>
    <dbReference type="NCBI Taxonomy" id="3238627"/>
    <lineage>
        <taxon>Bacteria</taxon>
        <taxon>Bacillati</taxon>
        <taxon>Actinomycetota</taxon>
        <taxon>Actinomycetes</taxon>
        <taxon>Kitasatosporales</taxon>
        <taxon>Streptomycetaceae</taxon>
        <taxon>Streptomyces</taxon>
    </lineage>
</organism>
<evidence type="ECO:0000256" key="2">
    <source>
        <dbReference type="ARBA" id="ARBA00022691"/>
    </source>
</evidence>
<dbReference type="RefSeq" id="WP_369232450.1">
    <property type="nucleotide sequence ID" value="NZ_CP163435.1"/>
</dbReference>
<keyword evidence="2 6" id="KW-0949">S-adenosyl-L-methionine</keyword>
<dbReference type="InterPro" id="IPR007197">
    <property type="entry name" value="rSAM"/>
</dbReference>
<keyword evidence="5 6" id="KW-0411">Iron-sulfur</keyword>
<evidence type="ECO:0000256" key="3">
    <source>
        <dbReference type="ARBA" id="ARBA00022723"/>
    </source>
</evidence>
<dbReference type="Pfam" id="PF04055">
    <property type="entry name" value="Radical_SAM"/>
    <property type="match status" value="1"/>
</dbReference>
<dbReference type="Gene3D" id="3.20.20.70">
    <property type="entry name" value="Aldolase class I"/>
    <property type="match status" value="1"/>
</dbReference>
<dbReference type="SUPFAM" id="SSF102114">
    <property type="entry name" value="Radical SAM enzymes"/>
    <property type="match status" value="1"/>
</dbReference>
<keyword evidence="4 6" id="KW-0408">Iron</keyword>
<dbReference type="SFLD" id="SFLDG01101">
    <property type="entry name" value="Uncharacterised_Radical_SAM_Su"/>
    <property type="match status" value="1"/>
</dbReference>
<evidence type="ECO:0000256" key="4">
    <source>
        <dbReference type="ARBA" id="ARBA00023004"/>
    </source>
</evidence>
<dbReference type="PANTHER" id="PTHR30352:SF5">
    <property type="entry name" value="PYRUVATE FORMATE-LYASE 1-ACTIVATING ENZYME"/>
    <property type="match status" value="1"/>
</dbReference>
<proteinExistence type="predicted"/>
<evidence type="ECO:0000256" key="6">
    <source>
        <dbReference type="PIRSR" id="PIRSR004869-50"/>
    </source>
</evidence>
<dbReference type="InterPro" id="IPR058240">
    <property type="entry name" value="rSAM_sf"/>
</dbReference>
<dbReference type="EMBL" id="CP163435">
    <property type="protein sequence ID" value="XDQ25157.1"/>
    <property type="molecule type" value="Genomic_DNA"/>
</dbReference>
<dbReference type="GO" id="GO:0003824">
    <property type="term" value="F:catalytic activity"/>
    <property type="evidence" value="ECO:0007669"/>
    <property type="project" value="InterPro"/>
</dbReference>
<dbReference type="PANTHER" id="PTHR30352">
    <property type="entry name" value="PYRUVATE FORMATE-LYASE-ACTIVATING ENZYME"/>
    <property type="match status" value="1"/>
</dbReference>
<dbReference type="InterPro" id="IPR006638">
    <property type="entry name" value="Elp3/MiaA/NifB-like_rSAM"/>
</dbReference>
<dbReference type="CDD" id="cd01335">
    <property type="entry name" value="Radical_SAM"/>
    <property type="match status" value="1"/>
</dbReference>
<gene>
    <name evidence="8" type="ORF">AB5J56_10890</name>
</gene>
<dbReference type="PROSITE" id="PS51918">
    <property type="entry name" value="RADICAL_SAM"/>
    <property type="match status" value="1"/>
</dbReference>
<evidence type="ECO:0000313" key="8">
    <source>
        <dbReference type="EMBL" id="XDQ25157.1"/>
    </source>
</evidence>
<dbReference type="InterPro" id="IPR034457">
    <property type="entry name" value="Organic_radical-activating"/>
</dbReference>
<dbReference type="GO" id="GO:0051539">
    <property type="term" value="F:4 iron, 4 sulfur cluster binding"/>
    <property type="evidence" value="ECO:0007669"/>
    <property type="project" value="UniProtKB-KW"/>
</dbReference>